<name>A2FR30_TRIV3</name>
<evidence type="ECO:0000313" key="1">
    <source>
        <dbReference type="EMBL" id="EAX92619.1"/>
    </source>
</evidence>
<reference evidence="1" key="2">
    <citation type="journal article" date="2007" name="Science">
        <title>Draft genome sequence of the sexually transmitted pathogen Trichomonas vaginalis.</title>
        <authorList>
            <person name="Carlton J.M."/>
            <person name="Hirt R.P."/>
            <person name="Silva J.C."/>
            <person name="Delcher A.L."/>
            <person name="Schatz M."/>
            <person name="Zhao Q."/>
            <person name="Wortman J.R."/>
            <person name="Bidwell S.L."/>
            <person name="Alsmark U.C.M."/>
            <person name="Besteiro S."/>
            <person name="Sicheritz-Ponten T."/>
            <person name="Noel C.J."/>
            <person name="Dacks J.B."/>
            <person name="Foster P.G."/>
            <person name="Simillion C."/>
            <person name="Van de Peer Y."/>
            <person name="Miranda-Saavedra D."/>
            <person name="Barton G.J."/>
            <person name="Westrop G.D."/>
            <person name="Mueller S."/>
            <person name="Dessi D."/>
            <person name="Fiori P.L."/>
            <person name="Ren Q."/>
            <person name="Paulsen I."/>
            <person name="Zhang H."/>
            <person name="Bastida-Corcuera F.D."/>
            <person name="Simoes-Barbosa A."/>
            <person name="Brown M.T."/>
            <person name="Hayes R.D."/>
            <person name="Mukherjee M."/>
            <person name="Okumura C.Y."/>
            <person name="Schneider R."/>
            <person name="Smith A.J."/>
            <person name="Vanacova S."/>
            <person name="Villalvazo M."/>
            <person name="Haas B.J."/>
            <person name="Pertea M."/>
            <person name="Feldblyum T.V."/>
            <person name="Utterback T.R."/>
            <person name="Shu C.L."/>
            <person name="Osoegawa K."/>
            <person name="de Jong P.J."/>
            <person name="Hrdy I."/>
            <person name="Horvathova L."/>
            <person name="Zubacova Z."/>
            <person name="Dolezal P."/>
            <person name="Malik S.B."/>
            <person name="Logsdon J.M. Jr."/>
            <person name="Henze K."/>
            <person name="Gupta A."/>
            <person name="Wang C.C."/>
            <person name="Dunne R.L."/>
            <person name="Upcroft J.A."/>
            <person name="Upcroft P."/>
            <person name="White O."/>
            <person name="Salzberg S.L."/>
            <person name="Tang P."/>
            <person name="Chiu C.-H."/>
            <person name="Lee Y.-S."/>
            <person name="Embley T.M."/>
            <person name="Coombs G.H."/>
            <person name="Mottram J.C."/>
            <person name="Tachezy J."/>
            <person name="Fraser-Liggett C.M."/>
            <person name="Johnson P.J."/>
        </authorList>
    </citation>
    <scope>NUCLEOTIDE SEQUENCE [LARGE SCALE GENOMIC DNA]</scope>
    <source>
        <strain evidence="1">G3</strain>
    </source>
</reference>
<protein>
    <submittedName>
        <fullName evidence="1">Uncharacterized protein</fullName>
    </submittedName>
</protein>
<dbReference type="EMBL" id="DS113956">
    <property type="protein sequence ID" value="EAX92619.1"/>
    <property type="molecule type" value="Genomic_DNA"/>
</dbReference>
<organism evidence="1 2">
    <name type="scientific">Trichomonas vaginalis (strain ATCC PRA-98 / G3)</name>
    <dbReference type="NCBI Taxonomy" id="412133"/>
    <lineage>
        <taxon>Eukaryota</taxon>
        <taxon>Metamonada</taxon>
        <taxon>Parabasalia</taxon>
        <taxon>Trichomonadida</taxon>
        <taxon>Trichomonadidae</taxon>
        <taxon>Trichomonas</taxon>
    </lineage>
</organism>
<dbReference type="VEuPathDB" id="TrichDB:TVAGG3_0031530"/>
<dbReference type="VEuPathDB" id="TrichDB:TVAGG3_0031010"/>
<gene>
    <name evidence="1" type="ORF">TVAG_421430</name>
</gene>
<proteinExistence type="predicted"/>
<reference evidence="1" key="1">
    <citation type="submission" date="2006-10" db="EMBL/GenBank/DDBJ databases">
        <authorList>
            <person name="Amadeo P."/>
            <person name="Zhao Q."/>
            <person name="Wortman J."/>
            <person name="Fraser-Liggett C."/>
            <person name="Carlton J."/>
        </authorList>
    </citation>
    <scope>NUCLEOTIDE SEQUENCE</scope>
    <source>
        <strain evidence="1">G3</strain>
    </source>
</reference>
<sequence>MYSYQSAQPFRTVSSFNYDYNSNDSSSISSYDSFSNFMSSSCDESGEGSNISLQEMSSYNKYGSAHYFLSSNSSIYTTSSCFKL</sequence>
<dbReference type="InParanoid" id="A2FR30"/>
<dbReference type="KEGG" id="tva:4750332"/>
<dbReference type="Proteomes" id="UP000001542">
    <property type="component" value="Unassembled WGS sequence"/>
</dbReference>
<dbReference type="VEuPathDB" id="TrichDB:TVAG_421430"/>
<accession>A2FR30</accession>
<dbReference type="RefSeq" id="XP_001305549.1">
    <property type="nucleotide sequence ID" value="XM_001305548.1"/>
</dbReference>
<evidence type="ECO:0000313" key="2">
    <source>
        <dbReference type="Proteomes" id="UP000001542"/>
    </source>
</evidence>
<keyword evidence="2" id="KW-1185">Reference proteome</keyword>
<dbReference type="AlphaFoldDB" id="A2FR30"/>